<dbReference type="Pfam" id="PF23169">
    <property type="entry name" value="HalD"/>
    <property type="match status" value="1"/>
</dbReference>
<dbReference type="InterPro" id="IPR056470">
    <property type="entry name" value="BesD/HalB-like"/>
</dbReference>
<sequence length="305" mass="34354">MWHGGGRQGTKQRGRSRLVRLVNEWACFQRRRVSYSHTVLPAQMINTRRYDLNDRVLIESCVQQMTTQGVCILSDFLTPEAVEVLRQQSDALAPQAFRSASRATPYLGPVDETFPVGHPCNTVTQSSVEVVAYDQFAHEYGLRVLYEWDPLLEFIRKCLGLAELFRYADPFGALNLAVMRAGDSLGWHFDMTDFVVSIAIQSSSIGGHFENAKQIRNAEQPNYETIQNVMNGQAPESVRTEPMTPGTLMLFNGRWSMHRVTKIEGDVPRYVALLAYDTKTGTDSTDTLKLSRYGRLAHQANGDIS</sequence>
<name>A0A6J7RBY2_9ZZZZ</name>
<protein>
    <submittedName>
        <fullName evidence="1">Unannotated protein</fullName>
    </submittedName>
</protein>
<dbReference type="SUPFAM" id="SSF51197">
    <property type="entry name" value="Clavaminate synthase-like"/>
    <property type="match status" value="1"/>
</dbReference>
<dbReference type="AlphaFoldDB" id="A0A6J7RBY2"/>
<organism evidence="1">
    <name type="scientific">freshwater metagenome</name>
    <dbReference type="NCBI Taxonomy" id="449393"/>
    <lineage>
        <taxon>unclassified sequences</taxon>
        <taxon>metagenomes</taxon>
        <taxon>ecological metagenomes</taxon>
    </lineage>
</organism>
<dbReference type="EMBL" id="CAFBPS010000029">
    <property type="protein sequence ID" value="CAB5026160.1"/>
    <property type="molecule type" value="Genomic_DNA"/>
</dbReference>
<reference evidence="1" key="1">
    <citation type="submission" date="2020-05" db="EMBL/GenBank/DDBJ databases">
        <authorList>
            <person name="Chiriac C."/>
            <person name="Salcher M."/>
            <person name="Ghai R."/>
            <person name="Kavagutti S V."/>
        </authorList>
    </citation>
    <scope>NUCLEOTIDE SEQUENCE</scope>
</reference>
<gene>
    <name evidence="1" type="ORF">UFOPK4134_00583</name>
</gene>
<accession>A0A6J7RBY2</accession>
<dbReference type="Gene3D" id="2.60.120.620">
    <property type="entry name" value="q2cbj1_9rhob like domain"/>
    <property type="match status" value="1"/>
</dbReference>
<evidence type="ECO:0000313" key="1">
    <source>
        <dbReference type="EMBL" id="CAB5026160.1"/>
    </source>
</evidence>
<proteinExistence type="predicted"/>